<evidence type="ECO:0000256" key="5">
    <source>
        <dbReference type="SAM" id="MobiDB-lite"/>
    </source>
</evidence>
<feature type="compositionally biased region" description="Polar residues" evidence="5">
    <location>
        <begin position="622"/>
        <end position="633"/>
    </location>
</feature>
<feature type="transmembrane region" description="Helical" evidence="6">
    <location>
        <begin position="456"/>
        <end position="477"/>
    </location>
</feature>
<dbReference type="Proteomes" id="UP000094527">
    <property type="component" value="Unassembled WGS sequence"/>
</dbReference>
<feature type="compositionally biased region" description="Polar residues" evidence="5">
    <location>
        <begin position="26"/>
        <end position="56"/>
    </location>
</feature>
<name>A0A1D2NMQ1_ORCCI</name>
<protein>
    <submittedName>
        <fullName evidence="8">Organic cation transporter protein</fullName>
    </submittedName>
</protein>
<evidence type="ECO:0000256" key="6">
    <source>
        <dbReference type="SAM" id="Phobius"/>
    </source>
</evidence>
<evidence type="ECO:0000256" key="1">
    <source>
        <dbReference type="ARBA" id="ARBA00004141"/>
    </source>
</evidence>
<dbReference type="OMA" id="SGWRYLM"/>
<dbReference type="InterPro" id="IPR036259">
    <property type="entry name" value="MFS_trans_sf"/>
</dbReference>
<feature type="transmembrane region" description="Helical" evidence="6">
    <location>
        <begin position="257"/>
        <end position="275"/>
    </location>
</feature>
<dbReference type="GO" id="GO:0016020">
    <property type="term" value="C:membrane"/>
    <property type="evidence" value="ECO:0007669"/>
    <property type="project" value="UniProtKB-SubCell"/>
</dbReference>
<feature type="region of interest" description="Disordered" evidence="5">
    <location>
        <begin position="1"/>
        <end position="56"/>
    </location>
</feature>
<dbReference type="CDD" id="cd17317">
    <property type="entry name" value="MFS_SLC22"/>
    <property type="match status" value="1"/>
</dbReference>
<dbReference type="AlphaFoldDB" id="A0A1D2NMQ1"/>
<dbReference type="GO" id="GO:0022857">
    <property type="term" value="F:transmembrane transporter activity"/>
    <property type="evidence" value="ECO:0007669"/>
    <property type="project" value="InterPro"/>
</dbReference>
<feature type="transmembrane region" description="Helical" evidence="6">
    <location>
        <begin position="314"/>
        <end position="337"/>
    </location>
</feature>
<evidence type="ECO:0000259" key="7">
    <source>
        <dbReference type="PROSITE" id="PS50850"/>
    </source>
</evidence>
<dbReference type="PANTHER" id="PTHR24064">
    <property type="entry name" value="SOLUTE CARRIER FAMILY 22 MEMBER"/>
    <property type="match status" value="1"/>
</dbReference>
<feature type="domain" description="Major facilitator superfamily (MFS) profile" evidence="7">
    <location>
        <begin position="177"/>
        <end position="600"/>
    </location>
</feature>
<evidence type="ECO:0000313" key="9">
    <source>
        <dbReference type="Proteomes" id="UP000094527"/>
    </source>
</evidence>
<feature type="transmembrane region" description="Helical" evidence="6">
    <location>
        <begin position="225"/>
        <end position="245"/>
    </location>
</feature>
<keyword evidence="4 6" id="KW-0472">Membrane</keyword>
<dbReference type="STRING" id="48709.A0A1D2NMQ1"/>
<feature type="transmembrane region" description="Helical" evidence="6">
    <location>
        <begin position="546"/>
        <end position="566"/>
    </location>
</feature>
<evidence type="ECO:0000256" key="4">
    <source>
        <dbReference type="ARBA" id="ARBA00023136"/>
    </source>
</evidence>
<feature type="transmembrane region" description="Helical" evidence="6">
    <location>
        <begin position="484"/>
        <end position="504"/>
    </location>
</feature>
<evidence type="ECO:0000313" key="8">
    <source>
        <dbReference type="EMBL" id="ODN06216.1"/>
    </source>
</evidence>
<dbReference type="PROSITE" id="PS50850">
    <property type="entry name" value="MFS"/>
    <property type="match status" value="1"/>
</dbReference>
<proteinExistence type="predicted"/>
<feature type="transmembrane region" description="Helical" evidence="6">
    <location>
        <begin position="578"/>
        <end position="595"/>
    </location>
</feature>
<feature type="transmembrane region" description="Helical" evidence="6">
    <location>
        <begin position="510"/>
        <end position="534"/>
    </location>
</feature>
<sequence length="639" mass="71023">MTPTNDSSLTTEQQTEAEDEKRDEIQSSLPSPNDFRNVNTNCLSKSPGTTNSVTINSSIKHPKSACKSEEVKVEVKLKVEPREEDENKMKFDSLFPIIGDFGRYQKRVYLLLCLPAICCAMHKLAWVFLGAKLDHRCRLPIETESTAVYNELPQGIPFNMTFPFEKDGKVESCRRLAVDFTDQEYFNAGVPSTNTTKCGDEYVFDYSKYKTSARVDYNLLCDNQFMYTNAQTLFMVGILIGSILFGDLSDRYGRRPIFFLSLVLQVVFGILAGLAPEYWTFVIARMIVGSSTSGIFLVGFVIAMEMVGPSKRTFVGVVCQLFFTAGYLVTAVLAYLITDWKMLQIALSVPGLVFLSYYWFLPESVRWLLARGRKDEANAILKDVAKENKVTLSDEVLESLSDEPKTNPMQSASVLDLFKYKRMSLRSLNIFLCWFVNSGVYYGLSLNTSNLGGNDYINFAIAGAVEVPAYLFLLFSLNRFGRKVVLCGCMLAGGAFMSACALVPESEEWNWVLIAFAMIGKMCITASYGVIYIFSAESFPTVVRNSGVGASSMCARVGGIVANNLLLLGDLIWKPLPLLIFGAASFISGLLSLLIPETFGKRLPDTMEDGEKFGTKEYEAQTELSQMNGNGNKMTDDAS</sequence>
<dbReference type="EMBL" id="LJIJ01000009">
    <property type="protein sequence ID" value="ODN06216.1"/>
    <property type="molecule type" value="Genomic_DNA"/>
</dbReference>
<feature type="transmembrane region" description="Helical" evidence="6">
    <location>
        <begin position="281"/>
        <end position="302"/>
    </location>
</feature>
<dbReference type="SUPFAM" id="SSF103473">
    <property type="entry name" value="MFS general substrate transporter"/>
    <property type="match status" value="1"/>
</dbReference>
<comment type="subcellular location">
    <subcellularLocation>
        <location evidence="1">Membrane</location>
        <topology evidence="1">Multi-pass membrane protein</topology>
    </subcellularLocation>
</comment>
<reference evidence="8 9" key="1">
    <citation type="journal article" date="2016" name="Genome Biol. Evol.">
        <title>Gene Family Evolution Reflects Adaptation to Soil Environmental Stressors in the Genome of the Collembolan Orchesella cincta.</title>
        <authorList>
            <person name="Faddeeva-Vakhrusheva A."/>
            <person name="Derks M.F."/>
            <person name="Anvar S.Y."/>
            <person name="Agamennone V."/>
            <person name="Suring W."/>
            <person name="Smit S."/>
            <person name="van Straalen N.M."/>
            <person name="Roelofs D."/>
        </authorList>
    </citation>
    <scope>NUCLEOTIDE SEQUENCE [LARGE SCALE GENOMIC DNA]</scope>
    <source>
        <tissue evidence="8">Mixed pool</tissue>
    </source>
</reference>
<comment type="caution">
    <text evidence="8">The sequence shown here is derived from an EMBL/GenBank/DDBJ whole genome shotgun (WGS) entry which is preliminary data.</text>
</comment>
<feature type="transmembrane region" description="Helical" evidence="6">
    <location>
        <begin position="427"/>
        <end position="444"/>
    </location>
</feature>
<accession>A0A1D2NMQ1</accession>
<keyword evidence="3 6" id="KW-1133">Transmembrane helix</keyword>
<feature type="transmembrane region" description="Helical" evidence="6">
    <location>
        <begin position="108"/>
        <end position="129"/>
    </location>
</feature>
<keyword evidence="9" id="KW-1185">Reference proteome</keyword>
<dbReference type="Gene3D" id="1.20.1250.20">
    <property type="entry name" value="MFS general substrate transporter like domains"/>
    <property type="match status" value="1"/>
</dbReference>
<organism evidence="8 9">
    <name type="scientific">Orchesella cincta</name>
    <name type="common">Springtail</name>
    <name type="synonym">Podura cincta</name>
    <dbReference type="NCBI Taxonomy" id="48709"/>
    <lineage>
        <taxon>Eukaryota</taxon>
        <taxon>Metazoa</taxon>
        <taxon>Ecdysozoa</taxon>
        <taxon>Arthropoda</taxon>
        <taxon>Hexapoda</taxon>
        <taxon>Collembola</taxon>
        <taxon>Entomobryomorpha</taxon>
        <taxon>Entomobryoidea</taxon>
        <taxon>Orchesellidae</taxon>
        <taxon>Orchesellinae</taxon>
        <taxon>Orchesella</taxon>
    </lineage>
</organism>
<evidence type="ECO:0000256" key="3">
    <source>
        <dbReference type="ARBA" id="ARBA00022989"/>
    </source>
</evidence>
<dbReference type="InterPro" id="IPR005828">
    <property type="entry name" value="MFS_sugar_transport-like"/>
</dbReference>
<evidence type="ECO:0000256" key="2">
    <source>
        <dbReference type="ARBA" id="ARBA00022692"/>
    </source>
</evidence>
<keyword evidence="2 6" id="KW-0812">Transmembrane</keyword>
<dbReference type="InterPro" id="IPR020846">
    <property type="entry name" value="MFS_dom"/>
</dbReference>
<dbReference type="Pfam" id="PF00083">
    <property type="entry name" value="Sugar_tr"/>
    <property type="match status" value="1"/>
</dbReference>
<feature type="transmembrane region" description="Helical" evidence="6">
    <location>
        <begin position="343"/>
        <end position="361"/>
    </location>
</feature>
<feature type="compositionally biased region" description="Polar residues" evidence="5">
    <location>
        <begin position="1"/>
        <end position="14"/>
    </location>
</feature>
<dbReference type="OrthoDB" id="3936150at2759"/>
<gene>
    <name evidence="8" type="ORF">Ocin01_00454</name>
</gene>
<feature type="region of interest" description="Disordered" evidence="5">
    <location>
        <begin position="618"/>
        <end position="639"/>
    </location>
</feature>